<evidence type="ECO:0000313" key="1">
    <source>
        <dbReference type="EMBL" id="OBI41725.1"/>
    </source>
</evidence>
<organism evidence="1 2">
    <name type="scientific">Mycobacterium kyorinense</name>
    <dbReference type="NCBI Taxonomy" id="487514"/>
    <lineage>
        <taxon>Bacteria</taxon>
        <taxon>Bacillati</taxon>
        <taxon>Actinomycetota</taxon>
        <taxon>Actinomycetes</taxon>
        <taxon>Mycobacteriales</taxon>
        <taxon>Mycobacteriaceae</taxon>
        <taxon>Mycobacterium</taxon>
    </lineage>
</organism>
<accession>A0A1A2YUP9</accession>
<dbReference type="Gene3D" id="3.40.50.150">
    <property type="entry name" value="Vaccinia Virus protein VP39"/>
    <property type="match status" value="1"/>
</dbReference>
<sequence length="216" mass="24067">MLRALRRELASRTTWSAVDTELRGETADVVNRTPRVHKLAYFSPIYEPVVDRTSPIRVLEIGGFYGDSVQMWQQYLQPDSLIVGIDVDSKLAKIQDSTGAHVRMGGENDSFLREVAAEFGPFDVIIDAGSKTSSQLVSSFRCLFDNALTDSGAYLIDDVFCDYWTFLGSFSFKDVGRALLDAMWGHYQVATSIANFRAGHLVVVRRAALIHDGPHE</sequence>
<dbReference type="Proteomes" id="UP000093592">
    <property type="component" value="Unassembled WGS sequence"/>
</dbReference>
<dbReference type="AlphaFoldDB" id="A0A1A2YUP9"/>
<gene>
    <name evidence="1" type="ORF">A5707_06980</name>
</gene>
<dbReference type="EMBL" id="LZKJ01000171">
    <property type="protein sequence ID" value="OBI41725.1"/>
    <property type="molecule type" value="Genomic_DNA"/>
</dbReference>
<evidence type="ECO:0000313" key="2">
    <source>
        <dbReference type="Proteomes" id="UP000093592"/>
    </source>
</evidence>
<dbReference type="SUPFAM" id="SSF53335">
    <property type="entry name" value="S-adenosyl-L-methionine-dependent methyltransferases"/>
    <property type="match status" value="1"/>
</dbReference>
<proteinExistence type="predicted"/>
<evidence type="ECO:0008006" key="3">
    <source>
        <dbReference type="Google" id="ProtNLM"/>
    </source>
</evidence>
<reference evidence="2" key="1">
    <citation type="submission" date="2016-06" db="EMBL/GenBank/DDBJ databases">
        <authorList>
            <person name="Sutton G."/>
            <person name="Brinkac L."/>
            <person name="Sanka R."/>
            <person name="Adams M."/>
            <person name="Lau E."/>
            <person name="Sam S."/>
            <person name="Sreng N."/>
            <person name="Him V."/>
            <person name="Kerleguer A."/>
            <person name="Cheng S."/>
        </authorList>
    </citation>
    <scope>NUCLEOTIDE SEQUENCE [LARGE SCALE GENOMIC DNA]</scope>
    <source>
        <strain evidence="2">E861</strain>
    </source>
</reference>
<protein>
    <recommendedName>
        <fullName evidence="3">Methyltransferase domain-containing protein</fullName>
    </recommendedName>
</protein>
<comment type="caution">
    <text evidence="1">The sequence shown here is derived from an EMBL/GenBank/DDBJ whole genome shotgun (WGS) entry which is preliminary data.</text>
</comment>
<dbReference type="InterPro" id="IPR029063">
    <property type="entry name" value="SAM-dependent_MTases_sf"/>
</dbReference>
<name>A0A1A2YUP9_9MYCO</name>